<dbReference type="Proteomes" id="UP000268093">
    <property type="component" value="Unassembled WGS sequence"/>
</dbReference>
<accession>A0A433CZV6</accession>
<organism evidence="1 2">
    <name type="scientific">Jimgerdemannia flammicorona</name>
    <dbReference type="NCBI Taxonomy" id="994334"/>
    <lineage>
        <taxon>Eukaryota</taxon>
        <taxon>Fungi</taxon>
        <taxon>Fungi incertae sedis</taxon>
        <taxon>Mucoromycota</taxon>
        <taxon>Mucoromycotina</taxon>
        <taxon>Endogonomycetes</taxon>
        <taxon>Endogonales</taxon>
        <taxon>Endogonaceae</taxon>
        <taxon>Jimgerdemannia</taxon>
    </lineage>
</organism>
<reference evidence="1 2" key="1">
    <citation type="journal article" date="2018" name="New Phytol.">
        <title>Phylogenomics of Endogonaceae and evolution of mycorrhizas within Mucoromycota.</title>
        <authorList>
            <person name="Chang Y."/>
            <person name="Desiro A."/>
            <person name="Na H."/>
            <person name="Sandor L."/>
            <person name="Lipzen A."/>
            <person name="Clum A."/>
            <person name="Barry K."/>
            <person name="Grigoriev I.V."/>
            <person name="Martin F.M."/>
            <person name="Stajich J.E."/>
            <person name="Smith M.E."/>
            <person name="Bonito G."/>
            <person name="Spatafora J.W."/>
        </authorList>
    </citation>
    <scope>NUCLEOTIDE SEQUENCE [LARGE SCALE GENOMIC DNA]</scope>
    <source>
        <strain evidence="1 2">GMNB39</strain>
    </source>
</reference>
<evidence type="ECO:0000313" key="1">
    <source>
        <dbReference type="EMBL" id="RUP44116.1"/>
    </source>
</evidence>
<protein>
    <submittedName>
        <fullName evidence="1">Uncharacterized protein</fullName>
    </submittedName>
</protein>
<keyword evidence="2" id="KW-1185">Reference proteome</keyword>
<gene>
    <name evidence="1" type="ORF">BC936DRAFT_149916</name>
</gene>
<proteinExistence type="predicted"/>
<name>A0A433CZV6_9FUNG</name>
<sequence>MIRINNTVDADNPDNVNKIDDLVARYGINNTVDFEADANPDDNNPGDFDFVADASPDYVDPIDDMLAICEATENQKCLQQFRRSNAELLY</sequence>
<evidence type="ECO:0000313" key="2">
    <source>
        <dbReference type="Proteomes" id="UP000268093"/>
    </source>
</evidence>
<dbReference type="EMBL" id="RBNI01009563">
    <property type="protein sequence ID" value="RUP44116.1"/>
    <property type="molecule type" value="Genomic_DNA"/>
</dbReference>
<comment type="caution">
    <text evidence="1">The sequence shown here is derived from an EMBL/GenBank/DDBJ whole genome shotgun (WGS) entry which is preliminary data.</text>
</comment>
<dbReference type="AlphaFoldDB" id="A0A433CZV6"/>